<keyword evidence="3" id="KW-1185">Reference proteome</keyword>
<accession>A0ABP8B187</accession>
<evidence type="ECO:0008006" key="4">
    <source>
        <dbReference type="Google" id="ProtNLM"/>
    </source>
</evidence>
<sequence length="116" mass="12176">MVLGQGQVADKRGEGPAARALPARLEVAGMVLTLDALHTTKATARLITHGPKRTSGESASERKGGAPTHDSASVFPPRLIRSGNCGHVWFTVAGPDAALRANMTINGRRRSAGRVR</sequence>
<gene>
    <name evidence="2" type="ORF">GCM10022252_41200</name>
</gene>
<evidence type="ECO:0000313" key="2">
    <source>
        <dbReference type="EMBL" id="GAA4195429.1"/>
    </source>
</evidence>
<name>A0ABP8B187_9ACTN</name>
<comment type="caution">
    <text evidence="2">The sequence shown here is derived from an EMBL/GenBank/DDBJ whole genome shotgun (WGS) entry which is preliminary data.</text>
</comment>
<protein>
    <recommendedName>
        <fullName evidence="4">Transposase IS4-like domain-containing protein</fullName>
    </recommendedName>
</protein>
<evidence type="ECO:0000256" key="1">
    <source>
        <dbReference type="SAM" id="MobiDB-lite"/>
    </source>
</evidence>
<dbReference type="EMBL" id="BAABAQ010000007">
    <property type="protein sequence ID" value="GAA4195429.1"/>
    <property type="molecule type" value="Genomic_DNA"/>
</dbReference>
<proteinExistence type="predicted"/>
<organism evidence="2 3">
    <name type="scientific">Streptosporangium oxazolinicum</name>
    <dbReference type="NCBI Taxonomy" id="909287"/>
    <lineage>
        <taxon>Bacteria</taxon>
        <taxon>Bacillati</taxon>
        <taxon>Actinomycetota</taxon>
        <taxon>Actinomycetes</taxon>
        <taxon>Streptosporangiales</taxon>
        <taxon>Streptosporangiaceae</taxon>
        <taxon>Streptosporangium</taxon>
    </lineage>
</organism>
<evidence type="ECO:0000313" key="3">
    <source>
        <dbReference type="Proteomes" id="UP001501251"/>
    </source>
</evidence>
<dbReference type="Proteomes" id="UP001501251">
    <property type="component" value="Unassembled WGS sequence"/>
</dbReference>
<feature type="region of interest" description="Disordered" evidence="1">
    <location>
        <begin position="1"/>
        <end position="20"/>
    </location>
</feature>
<reference evidence="3" key="1">
    <citation type="journal article" date="2019" name="Int. J. Syst. Evol. Microbiol.">
        <title>The Global Catalogue of Microorganisms (GCM) 10K type strain sequencing project: providing services to taxonomists for standard genome sequencing and annotation.</title>
        <authorList>
            <consortium name="The Broad Institute Genomics Platform"/>
            <consortium name="The Broad Institute Genome Sequencing Center for Infectious Disease"/>
            <person name="Wu L."/>
            <person name="Ma J."/>
        </authorList>
    </citation>
    <scope>NUCLEOTIDE SEQUENCE [LARGE SCALE GENOMIC DNA]</scope>
    <source>
        <strain evidence="3">JCM 17388</strain>
    </source>
</reference>
<feature type="region of interest" description="Disordered" evidence="1">
    <location>
        <begin position="44"/>
        <end position="77"/>
    </location>
</feature>